<feature type="signal peptide" evidence="1">
    <location>
        <begin position="1"/>
        <end position="23"/>
    </location>
</feature>
<evidence type="ECO:0000313" key="2">
    <source>
        <dbReference type="EMBL" id="KAA8888989.1"/>
    </source>
</evidence>
<dbReference type="OrthoDB" id="3310285at2"/>
<dbReference type="EMBL" id="VXLC01000003">
    <property type="protein sequence ID" value="KAA8888989.1"/>
    <property type="molecule type" value="Genomic_DNA"/>
</dbReference>
<proteinExistence type="predicted"/>
<name>A0A5N0EJV0_9NOCA</name>
<keyword evidence="3" id="KW-1185">Reference proteome</keyword>
<evidence type="ECO:0000256" key="1">
    <source>
        <dbReference type="SAM" id="SignalP"/>
    </source>
</evidence>
<dbReference type="Proteomes" id="UP000323876">
    <property type="component" value="Unassembled WGS sequence"/>
</dbReference>
<dbReference type="PROSITE" id="PS51257">
    <property type="entry name" value="PROKAR_LIPOPROTEIN"/>
    <property type="match status" value="1"/>
</dbReference>
<comment type="caution">
    <text evidence="2">The sequence shown here is derived from an EMBL/GenBank/DDBJ whole genome shotgun (WGS) entry which is preliminary data.</text>
</comment>
<dbReference type="SUPFAM" id="SSF51445">
    <property type="entry name" value="(Trans)glycosidases"/>
    <property type="match status" value="1"/>
</dbReference>
<sequence>MTAERVRLAALLAIAGLVAGGCADGPYPRPDERPPRESRPAAEAVVTATPQGLRLRGAPWWPAGFNAPQLATNWSVNFGCGAQTDLDGYFGALPANSMTRFNLFQALSINKRTGAMDFSAADAVFAAAEKYGQIVLPVLSPQDGGCADEQFKQRQWYVKGWSTLNPVHGRSVMSFRDWIERAVDRWKSIPVIAGWELVGEPEPSNCTGNHCDLPARTCPPDAAAVLRKFMDDAGAIVRELDPQRLIYAGFAGGGQCGTQGDEFRKVSASPGIDVVEYHDYLRDSLPGDQFNGLGVRLRQAAELGKPLLVAEIGEEAGSCGSLEDRRAHLDAKFVAQRAAGTAGALIWAFVPDPRPDQCTFDVGTDDPLWSLAAERTTVG</sequence>
<gene>
    <name evidence="2" type="ORF">F3087_08310</name>
</gene>
<feature type="chain" id="PRO_5038971977" evidence="1">
    <location>
        <begin position="24"/>
        <end position="379"/>
    </location>
</feature>
<dbReference type="AlphaFoldDB" id="A0A5N0EJV0"/>
<dbReference type="RefSeq" id="WP_150401264.1">
    <property type="nucleotide sequence ID" value="NZ_VXLC01000003.1"/>
</dbReference>
<protein>
    <submittedName>
        <fullName evidence="2">Beta-mannosidase</fullName>
    </submittedName>
</protein>
<organism evidence="2 3">
    <name type="scientific">Nocardia colli</name>
    <dbReference type="NCBI Taxonomy" id="2545717"/>
    <lineage>
        <taxon>Bacteria</taxon>
        <taxon>Bacillati</taxon>
        <taxon>Actinomycetota</taxon>
        <taxon>Actinomycetes</taxon>
        <taxon>Mycobacteriales</taxon>
        <taxon>Nocardiaceae</taxon>
        <taxon>Nocardia</taxon>
    </lineage>
</organism>
<evidence type="ECO:0000313" key="3">
    <source>
        <dbReference type="Proteomes" id="UP000323876"/>
    </source>
</evidence>
<accession>A0A5N0EJV0</accession>
<reference evidence="2 3" key="1">
    <citation type="submission" date="2019-09" db="EMBL/GenBank/DDBJ databases">
        <authorList>
            <person name="Wang X."/>
        </authorList>
    </citation>
    <scope>NUCLEOTIDE SEQUENCE [LARGE SCALE GENOMIC DNA]</scope>
    <source>
        <strain evidence="2 3">CICC 11023</strain>
    </source>
</reference>
<dbReference type="InterPro" id="IPR017853">
    <property type="entry name" value="GH"/>
</dbReference>
<keyword evidence="1" id="KW-0732">Signal</keyword>
<dbReference type="Gene3D" id="3.20.20.80">
    <property type="entry name" value="Glycosidases"/>
    <property type="match status" value="1"/>
</dbReference>